<proteinExistence type="inferred from homology"/>
<gene>
    <name evidence="8" type="ORF">VPNG_05815</name>
</gene>
<protein>
    <recommendedName>
        <fullName evidence="7">Rhodopsin domain-containing protein</fullName>
    </recommendedName>
</protein>
<keyword evidence="3 6" id="KW-1133">Transmembrane helix</keyword>
<evidence type="ECO:0000313" key="8">
    <source>
        <dbReference type="EMBL" id="ROW09258.1"/>
    </source>
</evidence>
<name>A0A423X091_9PEZI</name>
<dbReference type="AlphaFoldDB" id="A0A423X091"/>
<feature type="transmembrane region" description="Helical" evidence="6">
    <location>
        <begin position="456"/>
        <end position="477"/>
    </location>
</feature>
<dbReference type="Proteomes" id="UP000285146">
    <property type="component" value="Unassembled WGS sequence"/>
</dbReference>
<keyword evidence="9" id="KW-1185">Reference proteome</keyword>
<evidence type="ECO:0000256" key="6">
    <source>
        <dbReference type="SAM" id="Phobius"/>
    </source>
</evidence>
<dbReference type="PANTHER" id="PTHR33048:SF15">
    <property type="entry name" value="INTEGRAL MEMBRANE PROTEIN"/>
    <property type="match status" value="1"/>
</dbReference>
<dbReference type="InParanoid" id="A0A423X091"/>
<dbReference type="GO" id="GO:0016020">
    <property type="term" value="C:membrane"/>
    <property type="evidence" value="ECO:0007669"/>
    <property type="project" value="UniProtKB-SubCell"/>
</dbReference>
<feature type="domain" description="Rhodopsin" evidence="7">
    <location>
        <begin position="298"/>
        <end position="522"/>
    </location>
</feature>
<evidence type="ECO:0000259" key="7">
    <source>
        <dbReference type="Pfam" id="PF20684"/>
    </source>
</evidence>
<evidence type="ECO:0000256" key="4">
    <source>
        <dbReference type="ARBA" id="ARBA00023136"/>
    </source>
</evidence>
<sequence>MCITTPQALQQDIDTSASHGQVHELFLLVSRHIDLQQLQFNVPASIDNLYIIRCANESRRPGSVEANKKLVLNGGSTFCGVRLDEWQAKRVGEHNIILGPDVVIQLSMGIPWTARDALAVISKQQREEIAKHFKDMCEAKYEGNPQWEKWRHPVTKLLEVAAGQSSLAQVVECYAGGIVVQAATKLTQSGIEGAFRISAGLLCLSGPGQMALAGVAAAAAIYFIPWDTVWTWFRSAFGTFLTWLMQAWENLKSWVQSAVSAKGQELVKQAVDLLNGSASQMVDGLDDGQILGAPFSNIDDGLIWLGLIFNLAQYSVVAWGTTVGVGTPDSIIGGNMKILLQAAKVTYWLNITYLLAIGFIKAGICTTLLRINSGSSNRKVTWALWLIMVAIVMSTLGEFITFLVRCQTSGVCKDSNKTIAALEWIGVAVFIALDIALAIVPVFIIHGLRMKKSLKLSTGLILGLGGVACLAAILRIPSQLEAIGNHGANELYKIGSFILWSEVETGLGIIASCLPVLRKLLRSFDAEEPPLENSSRKSPF</sequence>
<dbReference type="Pfam" id="PF20684">
    <property type="entry name" value="Fung_rhodopsin"/>
    <property type="match status" value="1"/>
</dbReference>
<comment type="subcellular location">
    <subcellularLocation>
        <location evidence="1">Membrane</location>
        <topology evidence="1">Multi-pass membrane protein</topology>
    </subcellularLocation>
</comment>
<evidence type="ECO:0000256" key="3">
    <source>
        <dbReference type="ARBA" id="ARBA00022989"/>
    </source>
</evidence>
<reference evidence="8 9" key="1">
    <citation type="submission" date="2015-09" db="EMBL/GenBank/DDBJ databases">
        <title>Host preference determinants of Valsa canker pathogens revealed by comparative genomics.</title>
        <authorList>
            <person name="Yin Z."/>
            <person name="Huang L."/>
        </authorList>
    </citation>
    <scope>NUCLEOTIDE SEQUENCE [LARGE SCALE GENOMIC DNA]</scope>
    <source>
        <strain evidence="8 9">SXYLt</strain>
    </source>
</reference>
<organism evidence="8 9">
    <name type="scientific">Cytospora leucostoma</name>
    <dbReference type="NCBI Taxonomy" id="1230097"/>
    <lineage>
        <taxon>Eukaryota</taxon>
        <taxon>Fungi</taxon>
        <taxon>Dikarya</taxon>
        <taxon>Ascomycota</taxon>
        <taxon>Pezizomycotina</taxon>
        <taxon>Sordariomycetes</taxon>
        <taxon>Sordariomycetidae</taxon>
        <taxon>Diaporthales</taxon>
        <taxon>Cytosporaceae</taxon>
        <taxon>Cytospora</taxon>
    </lineage>
</organism>
<dbReference type="PANTHER" id="PTHR33048">
    <property type="entry name" value="PTH11-LIKE INTEGRAL MEMBRANE PROTEIN (AFU_ORTHOLOGUE AFUA_5G11245)"/>
    <property type="match status" value="1"/>
</dbReference>
<evidence type="ECO:0000313" key="9">
    <source>
        <dbReference type="Proteomes" id="UP000285146"/>
    </source>
</evidence>
<comment type="similarity">
    <text evidence="5">Belongs to the SAT4 family.</text>
</comment>
<evidence type="ECO:0000256" key="2">
    <source>
        <dbReference type="ARBA" id="ARBA00022692"/>
    </source>
</evidence>
<dbReference type="OrthoDB" id="5118341at2759"/>
<evidence type="ECO:0000256" key="5">
    <source>
        <dbReference type="ARBA" id="ARBA00038359"/>
    </source>
</evidence>
<evidence type="ECO:0000256" key="1">
    <source>
        <dbReference type="ARBA" id="ARBA00004141"/>
    </source>
</evidence>
<dbReference type="InterPro" id="IPR049326">
    <property type="entry name" value="Rhodopsin_dom_fungi"/>
</dbReference>
<accession>A0A423X091</accession>
<keyword evidence="2 6" id="KW-0812">Transmembrane</keyword>
<dbReference type="InterPro" id="IPR052337">
    <property type="entry name" value="SAT4-like"/>
</dbReference>
<feature type="transmembrane region" description="Helical" evidence="6">
    <location>
        <begin position="347"/>
        <end position="371"/>
    </location>
</feature>
<feature type="transmembrane region" description="Helical" evidence="6">
    <location>
        <begin position="383"/>
        <end position="404"/>
    </location>
</feature>
<dbReference type="EMBL" id="LKEB01000031">
    <property type="protein sequence ID" value="ROW09258.1"/>
    <property type="molecule type" value="Genomic_DNA"/>
</dbReference>
<keyword evidence="4 6" id="KW-0472">Membrane</keyword>
<comment type="caution">
    <text evidence="8">The sequence shown here is derived from an EMBL/GenBank/DDBJ whole genome shotgun (WGS) entry which is preliminary data.</text>
</comment>
<feature type="transmembrane region" description="Helical" evidence="6">
    <location>
        <begin position="424"/>
        <end position="444"/>
    </location>
</feature>